<evidence type="ECO:0000313" key="2">
    <source>
        <dbReference type="Proteomes" id="UP000683360"/>
    </source>
</evidence>
<dbReference type="Proteomes" id="UP000683360">
    <property type="component" value="Unassembled WGS sequence"/>
</dbReference>
<dbReference type="EMBL" id="CAJPWZ010001849">
    <property type="protein sequence ID" value="CAG2225418.1"/>
    <property type="molecule type" value="Genomic_DNA"/>
</dbReference>
<protein>
    <submittedName>
        <fullName evidence="1">Uncharacterized protein</fullName>
    </submittedName>
</protein>
<dbReference type="AlphaFoldDB" id="A0A8S3T8K8"/>
<reference evidence="1" key="1">
    <citation type="submission" date="2021-03" db="EMBL/GenBank/DDBJ databases">
        <authorList>
            <person name="Bekaert M."/>
        </authorList>
    </citation>
    <scope>NUCLEOTIDE SEQUENCE</scope>
</reference>
<proteinExistence type="predicted"/>
<comment type="caution">
    <text evidence="1">The sequence shown here is derived from an EMBL/GenBank/DDBJ whole genome shotgun (WGS) entry which is preliminary data.</text>
</comment>
<keyword evidence="2" id="KW-1185">Reference proteome</keyword>
<evidence type="ECO:0000313" key="1">
    <source>
        <dbReference type="EMBL" id="CAG2225418.1"/>
    </source>
</evidence>
<name>A0A8S3T8K8_MYTED</name>
<sequence length="171" mass="19828">MLIVLANISQWAHYFSEIFQNSASNSRNCATTSRCVQNSFYDMIKPYAHPLQMEYFLLSMILIAELWPKSQNHSNLTPRHGNENTPLLSSLNHLLPITASMEDSIESRNLRERQPSDRLLNSKTVACIAGVVCRSVLYFRFYYLVRKRAERLARKCDEWNNVNDGNHRCSI</sequence>
<accession>A0A8S3T8K8</accession>
<organism evidence="1 2">
    <name type="scientific">Mytilus edulis</name>
    <name type="common">Blue mussel</name>
    <dbReference type="NCBI Taxonomy" id="6550"/>
    <lineage>
        <taxon>Eukaryota</taxon>
        <taxon>Metazoa</taxon>
        <taxon>Spiralia</taxon>
        <taxon>Lophotrochozoa</taxon>
        <taxon>Mollusca</taxon>
        <taxon>Bivalvia</taxon>
        <taxon>Autobranchia</taxon>
        <taxon>Pteriomorphia</taxon>
        <taxon>Mytilida</taxon>
        <taxon>Mytiloidea</taxon>
        <taxon>Mytilidae</taxon>
        <taxon>Mytilinae</taxon>
        <taxon>Mytilus</taxon>
    </lineage>
</organism>
<gene>
    <name evidence="1" type="ORF">MEDL_38558</name>
</gene>